<name>A0A401RB01_STRNR</name>
<feature type="domain" description="Coenzyme Q-binding protein COQ10 START" evidence="1">
    <location>
        <begin position="13"/>
        <end position="137"/>
    </location>
</feature>
<accession>A0A401RB01</accession>
<dbReference type="AlphaFoldDB" id="A0A401RB01"/>
<dbReference type="RefSeq" id="WP_016575482.1">
    <property type="nucleotide sequence ID" value="NZ_BHXC01000007.1"/>
</dbReference>
<dbReference type="Pfam" id="PF03364">
    <property type="entry name" value="Polyketide_cyc"/>
    <property type="match status" value="1"/>
</dbReference>
<proteinExistence type="predicted"/>
<evidence type="ECO:0000313" key="3">
    <source>
        <dbReference type="Proteomes" id="UP000288351"/>
    </source>
</evidence>
<comment type="caution">
    <text evidence="2">The sequence shown here is derived from an EMBL/GenBank/DDBJ whole genome shotgun (WGS) entry which is preliminary data.</text>
</comment>
<evidence type="ECO:0000259" key="1">
    <source>
        <dbReference type="Pfam" id="PF03364"/>
    </source>
</evidence>
<dbReference type="Gene3D" id="3.30.530.20">
    <property type="match status" value="1"/>
</dbReference>
<dbReference type="SUPFAM" id="SSF55961">
    <property type="entry name" value="Bet v1-like"/>
    <property type="match status" value="1"/>
</dbReference>
<dbReference type="InterPro" id="IPR023393">
    <property type="entry name" value="START-like_dom_sf"/>
</dbReference>
<reference evidence="2 3" key="1">
    <citation type="journal article" date="2019" name="Microbiol. Resour. Announc.">
        <title>Draft Genome Sequence of the Most Traditional epsilon-Poly-l-Lysine Producer, Streptomyces albulus NBRC14147.</title>
        <authorList>
            <person name="Yamanaka K."/>
            <person name="Hamano Y."/>
        </authorList>
    </citation>
    <scope>NUCLEOTIDE SEQUENCE [LARGE SCALE GENOMIC DNA]</scope>
    <source>
        <strain evidence="2 3">NBRC 14147</strain>
    </source>
</reference>
<dbReference type="EMBL" id="BHXC01000007">
    <property type="protein sequence ID" value="GCB94831.1"/>
    <property type="molecule type" value="Genomic_DNA"/>
</dbReference>
<dbReference type="Proteomes" id="UP000288351">
    <property type="component" value="Unassembled WGS sequence"/>
</dbReference>
<dbReference type="InterPro" id="IPR005031">
    <property type="entry name" value="COQ10_START"/>
</dbReference>
<evidence type="ECO:0000313" key="2">
    <source>
        <dbReference type="EMBL" id="GCB94831.1"/>
    </source>
</evidence>
<protein>
    <submittedName>
        <fullName evidence="2">Cyclase</fullName>
    </submittedName>
</protein>
<sequence>MPEIHAETRLAGRSADQAWAIVKDARTFAPAADHVLAVRQLPSTSERHRSSEWTVLLNGSEVTWVQDEAAGPGLQLHFTQTAGDLEALTGAWRVEETPTGARISLALAFELGIDGLAPLLEPIWAQSFQAHADALLRAVAAHPPADGE</sequence>
<gene>
    <name evidence="2" type="ORF">SALB_07632</name>
</gene>
<organism evidence="2 3">
    <name type="scientific">Streptomyces noursei</name>
    <name type="common">Streptomyces albulus</name>
    <dbReference type="NCBI Taxonomy" id="1971"/>
    <lineage>
        <taxon>Bacteria</taxon>
        <taxon>Bacillati</taxon>
        <taxon>Actinomycetota</taxon>
        <taxon>Actinomycetes</taxon>
        <taxon>Kitasatosporales</taxon>
        <taxon>Streptomycetaceae</taxon>
        <taxon>Streptomyces</taxon>
    </lineage>
</organism>